<protein>
    <submittedName>
        <fullName evidence="1">Uncharacterized protein</fullName>
    </submittedName>
</protein>
<proteinExistence type="predicted"/>
<reference evidence="1" key="1">
    <citation type="submission" date="2021-09" db="EMBL/GenBank/DDBJ databases">
        <title>The genome of Mauremys mutica provides insights into the evolution of semi-aquatic lifestyle.</title>
        <authorList>
            <person name="Gong S."/>
            <person name="Gao Y."/>
        </authorList>
    </citation>
    <scope>NUCLEOTIDE SEQUENCE</scope>
    <source>
        <strain evidence="1">MM-2020</strain>
        <tissue evidence="1">Muscle</tissue>
    </source>
</reference>
<organism evidence="1 2">
    <name type="scientific">Mauremys mutica</name>
    <name type="common">yellowpond turtle</name>
    <dbReference type="NCBI Taxonomy" id="74926"/>
    <lineage>
        <taxon>Eukaryota</taxon>
        <taxon>Metazoa</taxon>
        <taxon>Chordata</taxon>
        <taxon>Craniata</taxon>
        <taxon>Vertebrata</taxon>
        <taxon>Euteleostomi</taxon>
        <taxon>Archelosauria</taxon>
        <taxon>Testudinata</taxon>
        <taxon>Testudines</taxon>
        <taxon>Cryptodira</taxon>
        <taxon>Durocryptodira</taxon>
        <taxon>Testudinoidea</taxon>
        <taxon>Geoemydidae</taxon>
        <taxon>Geoemydinae</taxon>
        <taxon>Mauremys</taxon>
    </lineage>
</organism>
<name>A0A9D3WQR1_9SAUR</name>
<keyword evidence="2" id="KW-1185">Reference proteome</keyword>
<dbReference type="EMBL" id="JAHDVG010000487">
    <property type="protein sequence ID" value="KAH1166236.1"/>
    <property type="molecule type" value="Genomic_DNA"/>
</dbReference>
<evidence type="ECO:0000313" key="1">
    <source>
        <dbReference type="EMBL" id="KAH1166236.1"/>
    </source>
</evidence>
<accession>A0A9D3WQR1</accession>
<comment type="caution">
    <text evidence="1">The sequence shown here is derived from an EMBL/GenBank/DDBJ whole genome shotgun (WGS) entry which is preliminary data.</text>
</comment>
<dbReference type="Proteomes" id="UP000827986">
    <property type="component" value="Unassembled WGS sequence"/>
</dbReference>
<gene>
    <name evidence="1" type="ORF">KIL84_015408</name>
</gene>
<dbReference type="AlphaFoldDB" id="A0A9D3WQR1"/>
<evidence type="ECO:0000313" key="2">
    <source>
        <dbReference type="Proteomes" id="UP000827986"/>
    </source>
</evidence>
<sequence>MDKTLPCCWYHWYWDFYHIDRIGLSGSRVSPLCALCSYVLCSLLVQTQQRECAVCPYNQVSLASSPRKHLVSEEGCIVPLSPSSAREGGCPLHWTGFPYQSKWDGPGKARTKIQG</sequence>